<keyword evidence="5" id="KW-0238">DNA-binding</keyword>
<dbReference type="InterPro" id="IPR035642">
    <property type="entry name" value="MraZ_N"/>
</dbReference>
<evidence type="ECO:0000256" key="6">
    <source>
        <dbReference type="ARBA" id="ARBA00023163"/>
    </source>
</evidence>
<gene>
    <name evidence="8" type="ORF">METZ01_LOCUS141955</name>
</gene>
<sequence length="152" mass="17699">MFRGFSKISIDSKGRLAIPSRYRALVLDQALNNLVITLNPLDRSLWLYPLPEWELIEDKLTTLSDFDKQSRRTKQMMRGYANDCQLDSQGRILIPKELRGYAELRRQAVILGQGNKFEIWNEKSWEKQRDDWLESMGNESTSSSDSLRSLSL</sequence>
<evidence type="ECO:0000256" key="4">
    <source>
        <dbReference type="ARBA" id="ARBA00023015"/>
    </source>
</evidence>
<dbReference type="CDD" id="cd16321">
    <property type="entry name" value="MraZ_C"/>
    <property type="match status" value="1"/>
</dbReference>
<dbReference type="NCBIfam" id="TIGR00242">
    <property type="entry name" value="division/cell wall cluster transcriptional repressor MraZ"/>
    <property type="match status" value="1"/>
</dbReference>
<dbReference type="InterPro" id="IPR037914">
    <property type="entry name" value="SpoVT-AbrB_sf"/>
</dbReference>
<dbReference type="HAMAP" id="MF_01008">
    <property type="entry name" value="MraZ"/>
    <property type="match status" value="1"/>
</dbReference>
<dbReference type="GO" id="GO:0003700">
    <property type="term" value="F:DNA-binding transcription factor activity"/>
    <property type="evidence" value="ECO:0007669"/>
    <property type="project" value="InterPro"/>
</dbReference>
<dbReference type="InterPro" id="IPR038619">
    <property type="entry name" value="MraZ_sf"/>
</dbReference>
<evidence type="ECO:0000313" key="8">
    <source>
        <dbReference type="EMBL" id="SVA89101.1"/>
    </source>
</evidence>
<dbReference type="InterPro" id="IPR007159">
    <property type="entry name" value="SpoVT-AbrB_dom"/>
</dbReference>
<dbReference type="Gene3D" id="3.40.1550.20">
    <property type="entry name" value="Transcriptional regulator MraZ domain"/>
    <property type="match status" value="1"/>
</dbReference>
<evidence type="ECO:0000256" key="2">
    <source>
        <dbReference type="ARBA" id="ARBA00022490"/>
    </source>
</evidence>
<organism evidence="8">
    <name type="scientific">marine metagenome</name>
    <dbReference type="NCBI Taxonomy" id="408172"/>
    <lineage>
        <taxon>unclassified sequences</taxon>
        <taxon>metagenomes</taxon>
        <taxon>ecological metagenomes</taxon>
    </lineage>
</organism>
<dbReference type="InterPro" id="IPR003444">
    <property type="entry name" value="MraZ"/>
</dbReference>
<dbReference type="PROSITE" id="PS51740">
    <property type="entry name" value="SPOVT_ABRB"/>
    <property type="match status" value="2"/>
</dbReference>
<dbReference type="Pfam" id="PF02381">
    <property type="entry name" value="MraZ"/>
    <property type="match status" value="2"/>
</dbReference>
<evidence type="ECO:0000256" key="5">
    <source>
        <dbReference type="ARBA" id="ARBA00023125"/>
    </source>
</evidence>
<dbReference type="EMBL" id="UINC01021478">
    <property type="protein sequence ID" value="SVA89101.1"/>
    <property type="molecule type" value="Genomic_DNA"/>
</dbReference>
<dbReference type="PANTHER" id="PTHR34701:SF1">
    <property type="entry name" value="TRANSCRIPTIONAL REGULATOR MRAZ"/>
    <property type="match status" value="1"/>
</dbReference>
<protein>
    <recommendedName>
        <fullName evidence="1">Transcriptional regulator MraZ</fullName>
    </recommendedName>
</protein>
<dbReference type="InterPro" id="IPR020603">
    <property type="entry name" value="MraZ_dom"/>
</dbReference>
<dbReference type="GO" id="GO:0000976">
    <property type="term" value="F:transcription cis-regulatory region binding"/>
    <property type="evidence" value="ECO:0007669"/>
    <property type="project" value="TreeGrafter"/>
</dbReference>
<dbReference type="SUPFAM" id="SSF89447">
    <property type="entry name" value="AbrB/MazE/MraZ-like"/>
    <property type="match status" value="1"/>
</dbReference>
<accession>A0A381ZJF1</accession>
<evidence type="ECO:0000259" key="7">
    <source>
        <dbReference type="PROSITE" id="PS51740"/>
    </source>
</evidence>
<evidence type="ECO:0000256" key="1">
    <source>
        <dbReference type="ARBA" id="ARBA00013860"/>
    </source>
</evidence>
<keyword evidence="3" id="KW-0677">Repeat</keyword>
<proteinExistence type="inferred from homology"/>
<dbReference type="GO" id="GO:2000143">
    <property type="term" value="P:negative regulation of DNA-templated transcription initiation"/>
    <property type="evidence" value="ECO:0007669"/>
    <property type="project" value="TreeGrafter"/>
</dbReference>
<dbReference type="CDD" id="cd16320">
    <property type="entry name" value="MraZ_N"/>
    <property type="match status" value="1"/>
</dbReference>
<dbReference type="AlphaFoldDB" id="A0A381ZJF1"/>
<evidence type="ECO:0000256" key="3">
    <source>
        <dbReference type="ARBA" id="ARBA00022737"/>
    </source>
</evidence>
<keyword evidence="4" id="KW-0805">Transcription regulation</keyword>
<feature type="domain" description="SpoVT-AbrB" evidence="7">
    <location>
        <begin position="81"/>
        <end position="124"/>
    </location>
</feature>
<keyword evidence="2" id="KW-0963">Cytoplasm</keyword>
<dbReference type="PANTHER" id="PTHR34701">
    <property type="entry name" value="TRANSCRIPTIONAL REGULATOR MRAZ"/>
    <property type="match status" value="1"/>
</dbReference>
<dbReference type="InterPro" id="IPR035644">
    <property type="entry name" value="MraZ_C"/>
</dbReference>
<feature type="domain" description="SpoVT-AbrB" evidence="7">
    <location>
        <begin position="5"/>
        <end position="52"/>
    </location>
</feature>
<name>A0A381ZJF1_9ZZZZ</name>
<reference evidence="8" key="1">
    <citation type="submission" date="2018-05" db="EMBL/GenBank/DDBJ databases">
        <authorList>
            <person name="Lanie J.A."/>
            <person name="Ng W.-L."/>
            <person name="Kazmierczak K.M."/>
            <person name="Andrzejewski T.M."/>
            <person name="Davidsen T.M."/>
            <person name="Wayne K.J."/>
            <person name="Tettelin H."/>
            <person name="Glass J.I."/>
            <person name="Rusch D."/>
            <person name="Podicherti R."/>
            <person name="Tsui H.-C.T."/>
            <person name="Winkler M.E."/>
        </authorList>
    </citation>
    <scope>NUCLEOTIDE SEQUENCE</scope>
</reference>
<keyword evidence="6" id="KW-0804">Transcription</keyword>